<dbReference type="EMBL" id="BPNN01000035">
    <property type="protein sequence ID" value="GJA63883.1"/>
    <property type="molecule type" value="Genomic_DNA"/>
</dbReference>
<accession>A0AA37CXW5</accession>
<sequence>MFLVGLTLILIVRLTLKDPLLKNNLITVVITGSVSQGTSGDESGEEYAINGRKDTDFLCSPHH</sequence>
<comment type="caution">
    <text evidence="1">The sequence shown here is derived from an EMBL/GenBank/DDBJ whole genome shotgun (WGS) entry which is preliminary data.</text>
</comment>
<dbReference type="AlphaFoldDB" id="A0AA37CXW5"/>
<dbReference type="Proteomes" id="UP000886934">
    <property type="component" value="Unassembled WGS sequence"/>
</dbReference>
<evidence type="ECO:0000313" key="2">
    <source>
        <dbReference type="Proteomes" id="UP000886934"/>
    </source>
</evidence>
<reference evidence="1" key="1">
    <citation type="submission" date="2021-07" db="EMBL/GenBank/DDBJ databases">
        <title>Draft genome sequence of carbapenem-resistant Aeromonas spp. in Japan.</title>
        <authorList>
            <person name="Maehana S."/>
            <person name="Suzuki M."/>
            <person name="Kitasato H."/>
        </authorList>
    </citation>
    <scope>NUCLEOTIDE SEQUENCE</scope>
    <source>
        <strain evidence="1">KAM351</strain>
    </source>
</reference>
<evidence type="ECO:0000313" key="1">
    <source>
        <dbReference type="EMBL" id="GJA63883.1"/>
    </source>
</evidence>
<name>A0AA37CXW5_AERCA</name>
<proteinExistence type="predicted"/>
<protein>
    <submittedName>
        <fullName evidence="1">Uncharacterized protein</fullName>
    </submittedName>
</protein>
<gene>
    <name evidence="1" type="ORF">KAM351_24940</name>
</gene>
<organism evidence="1 2">
    <name type="scientific">Aeromonas caviae</name>
    <name type="common">Aeromonas punctata</name>
    <dbReference type="NCBI Taxonomy" id="648"/>
    <lineage>
        <taxon>Bacteria</taxon>
        <taxon>Pseudomonadati</taxon>
        <taxon>Pseudomonadota</taxon>
        <taxon>Gammaproteobacteria</taxon>
        <taxon>Aeromonadales</taxon>
        <taxon>Aeromonadaceae</taxon>
        <taxon>Aeromonas</taxon>
    </lineage>
</organism>